<proteinExistence type="inferred from homology"/>
<evidence type="ECO:0000313" key="4">
    <source>
        <dbReference type="EMBL" id="MFH4983055.1"/>
    </source>
</evidence>
<dbReference type="InterPro" id="IPR000322">
    <property type="entry name" value="Glyco_hydro_31_TIM"/>
</dbReference>
<gene>
    <name evidence="4" type="ORF">AB6A40_009764</name>
</gene>
<dbReference type="InterPro" id="IPR017853">
    <property type="entry name" value="GH"/>
</dbReference>
<dbReference type="GO" id="GO:0016798">
    <property type="term" value="F:hydrolase activity, acting on glycosyl bonds"/>
    <property type="evidence" value="ECO:0007669"/>
    <property type="project" value="UniProtKB-KW"/>
</dbReference>
<dbReference type="Gene3D" id="3.20.20.80">
    <property type="entry name" value="Glycosidases"/>
    <property type="match status" value="1"/>
</dbReference>
<reference evidence="4 5" key="1">
    <citation type="submission" date="2024-08" db="EMBL/GenBank/DDBJ databases">
        <title>Gnathostoma spinigerum genome.</title>
        <authorList>
            <person name="Gonzalez-Bertolin B."/>
            <person name="Monzon S."/>
            <person name="Zaballos A."/>
            <person name="Jimenez P."/>
            <person name="Dekumyoy P."/>
            <person name="Varona S."/>
            <person name="Cuesta I."/>
            <person name="Sumanam S."/>
            <person name="Adisakwattana P."/>
            <person name="Gasser R.B."/>
            <person name="Hernandez-Gonzalez A."/>
            <person name="Young N.D."/>
            <person name="Perteguer M.J."/>
        </authorList>
    </citation>
    <scope>NUCLEOTIDE SEQUENCE [LARGE SCALE GENOMIC DNA]</scope>
    <source>
        <strain evidence="4">AL3</strain>
        <tissue evidence="4">Liver</tissue>
    </source>
</reference>
<feature type="domain" description="Glycoside hydrolase family 31 TIM barrel" evidence="3">
    <location>
        <begin position="1"/>
        <end position="174"/>
    </location>
</feature>
<dbReference type="Pfam" id="PF01055">
    <property type="entry name" value="Glyco_hydro_31_2nd"/>
    <property type="match status" value="1"/>
</dbReference>
<evidence type="ECO:0000259" key="3">
    <source>
        <dbReference type="Pfam" id="PF01055"/>
    </source>
</evidence>
<protein>
    <recommendedName>
        <fullName evidence="3">Glycoside hydrolase family 31 TIM barrel domain-containing protein</fullName>
    </recommendedName>
</protein>
<evidence type="ECO:0000256" key="1">
    <source>
        <dbReference type="ARBA" id="ARBA00007806"/>
    </source>
</evidence>
<organism evidence="4 5">
    <name type="scientific">Gnathostoma spinigerum</name>
    <dbReference type="NCBI Taxonomy" id="75299"/>
    <lineage>
        <taxon>Eukaryota</taxon>
        <taxon>Metazoa</taxon>
        <taxon>Ecdysozoa</taxon>
        <taxon>Nematoda</taxon>
        <taxon>Chromadorea</taxon>
        <taxon>Rhabditida</taxon>
        <taxon>Spirurina</taxon>
        <taxon>Gnathostomatomorpha</taxon>
        <taxon>Gnathostomatoidea</taxon>
        <taxon>Gnathostomatidae</taxon>
        <taxon>Gnathostoma</taxon>
    </lineage>
</organism>
<dbReference type="EMBL" id="JBGFUD010010949">
    <property type="protein sequence ID" value="MFH4983055.1"/>
    <property type="molecule type" value="Genomic_DNA"/>
</dbReference>
<keyword evidence="2" id="KW-0378">Hydrolase</keyword>
<evidence type="ECO:0000313" key="5">
    <source>
        <dbReference type="Proteomes" id="UP001608902"/>
    </source>
</evidence>
<sequence length="174" mass="19665">MNEPANFATNELSWYVDFPNQQNLIPLRCHLSDRYESPKYSTYGVYGWGPDSHLSSKTLCMTGKTVDGFLYDNKNLYGTYEARATVPALHRSTGKRGAIISRSTFPTAGQYGGHWLGDNSATWRDLQTSIVGIQEFNMFGLPYVGADICGFRLNTTEELCLRWQQLGAFYSFSR</sequence>
<accession>A0ABD6F243</accession>
<keyword evidence="5" id="KW-1185">Reference proteome</keyword>
<dbReference type="Proteomes" id="UP001608902">
    <property type="component" value="Unassembled WGS sequence"/>
</dbReference>
<dbReference type="SUPFAM" id="SSF51445">
    <property type="entry name" value="(Trans)glycosidases"/>
    <property type="match status" value="1"/>
</dbReference>
<comment type="caution">
    <text evidence="4">The sequence shown here is derived from an EMBL/GenBank/DDBJ whole genome shotgun (WGS) entry which is preliminary data.</text>
</comment>
<dbReference type="AlphaFoldDB" id="A0ABD6F243"/>
<dbReference type="PANTHER" id="PTHR22762:SF133">
    <property type="entry name" value="P-TYPE DOMAIN-CONTAINING PROTEIN"/>
    <property type="match status" value="1"/>
</dbReference>
<comment type="similarity">
    <text evidence="1 2">Belongs to the glycosyl hydrolase 31 family.</text>
</comment>
<evidence type="ECO:0000256" key="2">
    <source>
        <dbReference type="RuleBase" id="RU361185"/>
    </source>
</evidence>
<keyword evidence="2" id="KW-0326">Glycosidase</keyword>
<name>A0ABD6F243_9BILA</name>
<dbReference type="PANTHER" id="PTHR22762">
    <property type="entry name" value="ALPHA-GLUCOSIDASE"/>
    <property type="match status" value="1"/>
</dbReference>